<dbReference type="PANTHER" id="PTHR23257">
    <property type="entry name" value="SERINE-THREONINE PROTEIN KINASE"/>
    <property type="match status" value="1"/>
</dbReference>
<dbReference type="Pfam" id="PF00069">
    <property type="entry name" value="Pkinase"/>
    <property type="match status" value="1"/>
</dbReference>
<evidence type="ECO:0000259" key="2">
    <source>
        <dbReference type="PROSITE" id="PS50011"/>
    </source>
</evidence>
<feature type="region of interest" description="Disordered" evidence="1">
    <location>
        <begin position="62"/>
        <end position="81"/>
    </location>
</feature>
<feature type="compositionally biased region" description="Polar residues" evidence="1">
    <location>
        <begin position="1"/>
        <end position="22"/>
    </location>
</feature>
<reference evidence="3 4" key="1">
    <citation type="submission" date="2017-03" db="EMBL/GenBank/DDBJ databases">
        <title>Genomes of endolithic fungi from Antarctica.</title>
        <authorList>
            <person name="Coleine C."/>
            <person name="Masonjones S."/>
            <person name="Stajich J.E."/>
        </authorList>
    </citation>
    <scope>NUCLEOTIDE SEQUENCE [LARGE SCALE GENOMIC DNA]</scope>
    <source>
        <strain evidence="3 4">CCFEE 5311</strain>
    </source>
</reference>
<sequence>MGNTRSTAQTTVLGQYKSQLDGQSEAKELGLQGTQGDVKKNEGPHHTFTNEKQQQLAQAPWGMKNLPDLPNGGGDPQNDVSDICSKRDLTVLCEVEDAETGVFLRSTYGYFDRSESAWFGRMPDVRKYDLTVEDLKRTLKRIPDEQIYPIATPPISIVPYCGNEGNSLYIKRPKLTGYDDADIAALVPGLMLEEARLLEFLKTRPHPNLIRYYGCTLKNGRITGIALEKHDVLLLYRYEDRPLPFNATACMDGIQAGVRYLHSLGLAHNDLNPMNILLNEDDKPIIVDFGSCKKFGEHLISAGTPGWIDDEYILSARENDEAALLKIGSWLAAREKDHELEHGERACGGTPLDLKAGLW</sequence>
<evidence type="ECO:0000313" key="4">
    <source>
        <dbReference type="Proteomes" id="UP000310066"/>
    </source>
</evidence>
<dbReference type="OrthoDB" id="4062651at2759"/>
<feature type="compositionally biased region" description="Basic and acidic residues" evidence="1">
    <location>
        <begin position="37"/>
        <end position="46"/>
    </location>
</feature>
<dbReference type="SUPFAM" id="SSF56112">
    <property type="entry name" value="Protein kinase-like (PK-like)"/>
    <property type="match status" value="1"/>
</dbReference>
<dbReference type="EMBL" id="NAJP01000183">
    <property type="protein sequence ID" value="TKA24366.1"/>
    <property type="molecule type" value="Genomic_DNA"/>
</dbReference>
<dbReference type="GO" id="GO:0005524">
    <property type="term" value="F:ATP binding"/>
    <property type="evidence" value="ECO:0007669"/>
    <property type="project" value="InterPro"/>
</dbReference>
<evidence type="ECO:0000256" key="1">
    <source>
        <dbReference type="SAM" id="MobiDB-lite"/>
    </source>
</evidence>
<dbReference type="InterPro" id="IPR011009">
    <property type="entry name" value="Kinase-like_dom_sf"/>
</dbReference>
<dbReference type="Proteomes" id="UP000310066">
    <property type="component" value="Unassembled WGS sequence"/>
</dbReference>
<dbReference type="InterPro" id="IPR050167">
    <property type="entry name" value="Ser_Thr_protein_kinase"/>
</dbReference>
<dbReference type="PROSITE" id="PS50011">
    <property type="entry name" value="PROTEIN_KINASE_DOM"/>
    <property type="match status" value="1"/>
</dbReference>
<comment type="caution">
    <text evidence="3">The sequence shown here is derived from an EMBL/GenBank/DDBJ whole genome shotgun (WGS) entry which is preliminary data.</text>
</comment>
<proteinExistence type="predicted"/>
<dbReference type="InterPro" id="IPR000719">
    <property type="entry name" value="Prot_kinase_dom"/>
</dbReference>
<protein>
    <recommendedName>
        <fullName evidence="2">Protein kinase domain-containing protein</fullName>
    </recommendedName>
</protein>
<dbReference type="STRING" id="329885.A0A4U0TR31"/>
<name>A0A4U0TR31_9PEZI</name>
<dbReference type="GO" id="GO:0004672">
    <property type="term" value="F:protein kinase activity"/>
    <property type="evidence" value="ECO:0007669"/>
    <property type="project" value="InterPro"/>
</dbReference>
<evidence type="ECO:0000313" key="3">
    <source>
        <dbReference type="EMBL" id="TKA24366.1"/>
    </source>
</evidence>
<dbReference type="AlphaFoldDB" id="A0A4U0TR31"/>
<feature type="region of interest" description="Disordered" evidence="1">
    <location>
        <begin position="1"/>
        <end position="46"/>
    </location>
</feature>
<accession>A0A4U0TR31</accession>
<dbReference type="SMART" id="SM00220">
    <property type="entry name" value="S_TKc"/>
    <property type="match status" value="1"/>
</dbReference>
<gene>
    <name evidence="3" type="ORF">B0A54_17815</name>
</gene>
<feature type="domain" description="Protein kinase" evidence="2">
    <location>
        <begin position="108"/>
        <end position="359"/>
    </location>
</feature>
<dbReference type="Gene3D" id="1.10.510.10">
    <property type="entry name" value="Transferase(Phosphotransferase) domain 1"/>
    <property type="match status" value="1"/>
</dbReference>
<organism evidence="3 4">
    <name type="scientific">Friedmanniomyces endolithicus</name>
    <dbReference type="NCBI Taxonomy" id="329885"/>
    <lineage>
        <taxon>Eukaryota</taxon>
        <taxon>Fungi</taxon>
        <taxon>Dikarya</taxon>
        <taxon>Ascomycota</taxon>
        <taxon>Pezizomycotina</taxon>
        <taxon>Dothideomycetes</taxon>
        <taxon>Dothideomycetidae</taxon>
        <taxon>Mycosphaerellales</taxon>
        <taxon>Teratosphaeriaceae</taxon>
        <taxon>Friedmanniomyces</taxon>
    </lineage>
</organism>